<proteinExistence type="predicted"/>
<evidence type="ECO:0000313" key="2">
    <source>
        <dbReference type="Proteomes" id="UP000092716"/>
    </source>
</evidence>
<dbReference type="KEGG" id="pcot:PCOAH_00051150"/>
<name>A0A1B1E6I8_9APIC</name>
<dbReference type="GeneID" id="30911849"/>
<protein>
    <submittedName>
        <fullName evidence="1">Uncharacterized protein</fullName>
    </submittedName>
</protein>
<evidence type="ECO:0000313" key="1">
    <source>
        <dbReference type="EMBL" id="ANQ10560.1"/>
    </source>
</evidence>
<accession>A0A1B1E6I8</accession>
<gene>
    <name evidence="1" type="ORF">PCOAH_00051150</name>
</gene>
<keyword evidence="2" id="KW-1185">Reference proteome</keyword>
<dbReference type="EMBL" id="CP016251">
    <property type="protein sequence ID" value="ANQ10560.1"/>
    <property type="molecule type" value="Genomic_DNA"/>
</dbReference>
<dbReference type="RefSeq" id="XP_019917255.1">
    <property type="nucleotide sequence ID" value="XM_020061897.1"/>
</dbReference>
<organism evidence="1 2">
    <name type="scientific">Plasmodium coatneyi</name>
    <dbReference type="NCBI Taxonomy" id="208452"/>
    <lineage>
        <taxon>Eukaryota</taxon>
        <taxon>Sar</taxon>
        <taxon>Alveolata</taxon>
        <taxon>Apicomplexa</taxon>
        <taxon>Aconoidasida</taxon>
        <taxon>Haemosporida</taxon>
        <taxon>Plasmodiidae</taxon>
        <taxon>Plasmodium</taxon>
    </lineage>
</organism>
<dbReference type="VEuPathDB" id="PlasmoDB:PCOAH_00051150"/>
<reference evidence="2" key="1">
    <citation type="submission" date="2016-06" db="EMBL/GenBank/DDBJ databases">
        <title>First high quality genome sequence of Plasmodium coatneyi using continuous long reads from single molecule, real-time sequencing.</title>
        <authorList>
            <person name="Chien J.-T."/>
            <person name="Pakala S.B."/>
            <person name="Geraldo J.A."/>
            <person name="Lapp S.A."/>
            <person name="Barnwell J.W."/>
            <person name="Kissinger J.C."/>
            <person name="Galinski M.R."/>
            <person name="Humphrey J.C."/>
        </authorList>
    </citation>
    <scope>NUCLEOTIDE SEQUENCE [LARGE SCALE GENOMIC DNA]</scope>
    <source>
        <strain evidence="2">Hackeri</strain>
    </source>
</reference>
<sequence>MHYFSAFLISLYFNYYMDDSTDMRLEKFIELISILTFITNKNFEICPNPLKVILLKDKFKILTLLREHNSRMMET</sequence>
<dbReference type="Proteomes" id="UP000092716">
    <property type="component" value="Chromosome 13"/>
</dbReference>
<dbReference type="AlphaFoldDB" id="A0A1B1E6I8"/>